<gene>
    <name evidence="1" type="ORF">NC992_01520</name>
</gene>
<keyword evidence="2" id="KW-1185">Reference proteome</keyword>
<reference evidence="1 2" key="1">
    <citation type="submission" date="2022-04" db="EMBL/GenBank/DDBJ databases">
        <title>Positive selection, recombination, and allopatry shape intraspecific diversity of widespread and dominant cyanobacteria.</title>
        <authorList>
            <person name="Wei J."/>
            <person name="Shu W."/>
            <person name="Hu C."/>
        </authorList>
    </citation>
    <scope>NUCLEOTIDE SEQUENCE [LARGE SCALE GENOMIC DNA]</scope>
    <source>
        <strain evidence="1 2">DQ-A4</strain>
    </source>
</reference>
<accession>A0ABV0JYD3</accession>
<evidence type="ECO:0000313" key="2">
    <source>
        <dbReference type="Proteomes" id="UP001482513"/>
    </source>
</evidence>
<protein>
    <submittedName>
        <fullName evidence="1">Uncharacterized protein</fullName>
    </submittedName>
</protein>
<dbReference type="EMBL" id="JAMPKX010000001">
    <property type="protein sequence ID" value="MEP0945540.1"/>
    <property type="molecule type" value="Genomic_DNA"/>
</dbReference>
<comment type="caution">
    <text evidence="1">The sequence shown here is derived from an EMBL/GenBank/DDBJ whole genome shotgun (WGS) entry which is preliminary data.</text>
</comment>
<proteinExistence type="predicted"/>
<evidence type="ECO:0000313" key="1">
    <source>
        <dbReference type="EMBL" id="MEP0945540.1"/>
    </source>
</evidence>
<sequence length="45" mass="4749">MNLSRLVAVGGFMLPIPTAGFNAGPLDFVPPRSLQFISPYQGSAL</sequence>
<organism evidence="1 2">
    <name type="scientific">Leptolyngbya subtilissima DQ-A4</name>
    <dbReference type="NCBI Taxonomy" id="2933933"/>
    <lineage>
        <taxon>Bacteria</taxon>
        <taxon>Bacillati</taxon>
        <taxon>Cyanobacteriota</taxon>
        <taxon>Cyanophyceae</taxon>
        <taxon>Leptolyngbyales</taxon>
        <taxon>Leptolyngbyaceae</taxon>
        <taxon>Leptolyngbya group</taxon>
        <taxon>Leptolyngbya</taxon>
    </lineage>
</organism>
<dbReference type="RefSeq" id="WP_190698458.1">
    <property type="nucleotide sequence ID" value="NZ_JAMPKX010000001.1"/>
</dbReference>
<name>A0ABV0JYD3_9CYAN</name>
<dbReference type="Proteomes" id="UP001482513">
    <property type="component" value="Unassembled WGS sequence"/>
</dbReference>